<dbReference type="GO" id="GO:0004022">
    <property type="term" value="F:alcohol dehydrogenase (NAD+) activity"/>
    <property type="evidence" value="ECO:0007669"/>
    <property type="project" value="UniProtKB-EC"/>
</dbReference>
<protein>
    <submittedName>
        <fullName evidence="2">Iron-containing alcohol dehydrogenase</fullName>
        <ecNumber evidence="2">1.1.1.1</ecNumber>
    </submittedName>
</protein>
<proteinExistence type="predicted"/>
<sequence>MEWRMRPLKNVDIPQSLDKLGVKEEDIPNLAKDAYADVCTGGNQRDTSVEEIEGLYKSMLHDPVVKA</sequence>
<dbReference type="InterPro" id="IPR056798">
    <property type="entry name" value="ADH_Fe_C"/>
</dbReference>
<dbReference type="Gene3D" id="1.20.1090.10">
    <property type="entry name" value="Dehydroquinate synthase-like - alpha domain"/>
    <property type="match status" value="1"/>
</dbReference>
<feature type="domain" description="Fe-containing alcohol dehydrogenase-like C-terminal" evidence="1">
    <location>
        <begin position="9"/>
        <end position="59"/>
    </location>
</feature>
<dbReference type="SUPFAM" id="SSF56796">
    <property type="entry name" value="Dehydroquinate synthase-like"/>
    <property type="match status" value="1"/>
</dbReference>
<accession>A0AAW7CHT8</accession>
<reference evidence="2" key="1">
    <citation type="submission" date="2023-06" db="EMBL/GenBank/DDBJ databases">
        <title>Probiogenomic evaluation and L lactic producing Weizmannia coaggulans BKMTCR2-2 from tree bark.</title>
        <authorList>
            <person name="Mahittikon J."/>
            <person name="Tanasupawat S."/>
        </authorList>
    </citation>
    <scope>NUCLEOTIDE SEQUENCE</scope>
    <source>
        <strain evidence="2">BKMTCR2-2</strain>
    </source>
</reference>
<dbReference type="EMBL" id="JASUZX010000001">
    <property type="protein sequence ID" value="MDL5040419.1"/>
    <property type="molecule type" value="Genomic_DNA"/>
</dbReference>
<dbReference type="Pfam" id="PF25137">
    <property type="entry name" value="ADH_Fe_C"/>
    <property type="match status" value="1"/>
</dbReference>
<evidence type="ECO:0000259" key="1">
    <source>
        <dbReference type="Pfam" id="PF25137"/>
    </source>
</evidence>
<organism evidence="2 3">
    <name type="scientific">Heyndrickxia coagulans</name>
    <name type="common">Weizmannia coagulans</name>
    <dbReference type="NCBI Taxonomy" id="1398"/>
    <lineage>
        <taxon>Bacteria</taxon>
        <taxon>Bacillati</taxon>
        <taxon>Bacillota</taxon>
        <taxon>Bacilli</taxon>
        <taxon>Bacillales</taxon>
        <taxon>Bacillaceae</taxon>
        <taxon>Heyndrickxia</taxon>
    </lineage>
</organism>
<gene>
    <name evidence="2" type="ORF">QN341_04885</name>
</gene>
<evidence type="ECO:0000313" key="2">
    <source>
        <dbReference type="EMBL" id="MDL5040419.1"/>
    </source>
</evidence>
<dbReference type="EC" id="1.1.1.1" evidence="2"/>
<dbReference type="Proteomes" id="UP001223084">
    <property type="component" value="Unassembled WGS sequence"/>
</dbReference>
<evidence type="ECO:0000313" key="3">
    <source>
        <dbReference type="Proteomes" id="UP001223084"/>
    </source>
</evidence>
<comment type="caution">
    <text evidence="2">The sequence shown here is derived from an EMBL/GenBank/DDBJ whole genome shotgun (WGS) entry which is preliminary data.</text>
</comment>
<dbReference type="RefSeq" id="WP_071451857.1">
    <property type="nucleotide sequence ID" value="NZ_CP017888.1"/>
</dbReference>
<keyword evidence="2" id="KW-0560">Oxidoreductase</keyword>
<dbReference type="AlphaFoldDB" id="A0AAW7CHT8"/>
<name>A0AAW7CHT8_HEYCO</name>